<feature type="chain" id="PRO_5010528749" description="DUF2782 domain-containing protein" evidence="2">
    <location>
        <begin position="32"/>
        <end position="108"/>
    </location>
</feature>
<sequence length="108" mass="11554">MMHATPSFSLFSTRALACALPLFLLAGTSQAQTAASPSTPQANPAPAAVKEPTEQTTQHIVVEDTATRIDEVRIGSETKSIDVQPKNGMPAYQVEPKSGERTWKVLGF</sequence>
<reference evidence="3 4" key="1">
    <citation type="submission" date="2017-01" db="EMBL/GenBank/DDBJ databases">
        <title>Genome sequencing of Rhodoferax fermentans JCM 7819.</title>
        <authorList>
            <person name="Kim Y.J."/>
            <person name="Farh M.E.-A."/>
            <person name="Yang D.-C."/>
        </authorList>
    </citation>
    <scope>NUCLEOTIDE SEQUENCE [LARGE SCALE GENOMIC DNA]</scope>
    <source>
        <strain evidence="3 4">JCM 7819</strain>
    </source>
</reference>
<evidence type="ECO:0000313" key="3">
    <source>
        <dbReference type="EMBL" id="OOV06204.1"/>
    </source>
</evidence>
<dbReference type="STRING" id="28066.RF819_05215"/>
<proteinExistence type="predicted"/>
<evidence type="ECO:0000256" key="1">
    <source>
        <dbReference type="SAM" id="MobiDB-lite"/>
    </source>
</evidence>
<feature type="compositionally biased region" description="Polar residues" evidence="1">
    <location>
        <begin position="30"/>
        <end position="42"/>
    </location>
</feature>
<accession>A0A1T1AQ41</accession>
<keyword evidence="4" id="KW-1185">Reference proteome</keyword>
<gene>
    <name evidence="3" type="ORF">RF819_05215</name>
</gene>
<comment type="caution">
    <text evidence="3">The sequence shown here is derived from an EMBL/GenBank/DDBJ whole genome shotgun (WGS) entry which is preliminary data.</text>
</comment>
<keyword evidence="2" id="KW-0732">Signal</keyword>
<feature type="signal peptide" evidence="2">
    <location>
        <begin position="1"/>
        <end position="31"/>
    </location>
</feature>
<dbReference type="AlphaFoldDB" id="A0A1T1AQ41"/>
<dbReference type="Proteomes" id="UP000190750">
    <property type="component" value="Unassembled WGS sequence"/>
</dbReference>
<evidence type="ECO:0000256" key="2">
    <source>
        <dbReference type="SAM" id="SignalP"/>
    </source>
</evidence>
<protein>
    <recommendedName>
        <fullName evidence="5">DUF2782 domain-containing protein</fullName>
    </recommendedName>
</protein>
<name>A0A1T1AQ41_RHOFE</name>
<evidence type="ECO:0008006" key="5">
    <source>
        <dbReference type="Google" id="ProtNLM"/>
    </source>
</evidence>
<feature type="region of interest" description="Disordered" evidence="1">
    <location>
        <begin position="30"/>
        <end position="69"/>
    </location>
</feature>
<organism evidence="3 4">
    <name type="scientific">Rhodoferax fermentans</name>
    <dbReference type="NCBI Taxonomy" id="28066"/>
    <lineage>
        <taxon>Bacteria</taxon>
        <taxon>Pseudomonadati</taxon>
        <taxon>Pseudomonadota</taxon>
        <taxon>Betaproteobacteria</taxon>
        <taxon>Burkholderiales</taxon>
        <taxon>Comamonadaceae</taxon>
        <taxon>Rhodoferax</taxon>
    </lineage>
</organism>
<evidence type="ECO:0000313" key="4">
    <source>
        <dbReference type="Proteomes" id="UP000190750"/>
    </source>
</evidence>
<dbReference type="EMBL" id="MTJN01000002">
    <property type="protein sequence ID" value="OOV06204.1"/>
    <property type="molecule type" value="Genomic_DNA"/>
</dbReference>